<gene>
    <name evidence="2" type="ORF">FHS11_000925</name>
</gene>
<dbReference type="OrthoDB" id="708726at2"/>
<dbReference type="Proteomes" id="UP000539265">
    <property type="component" value="Unassembled WGS sequence"/>
</dbReference>
<comment type="caution">
    <text evidence="2">The sequence shown here is derived from an EMBL/GenBank/DDBJ whole genome shotgun (WGS) entry which is preliminary data.</text>
</comment>
<protein>
    <recommendedName>
        <fullName evidence="1">CoA-binding domain-containing protein</fullName>
    </recommendedName>
</protein>
<dbReference type="InterPro" id="IPR036291">
    <property type="entry name" value="NAD(P)-bd_dom_sf"/>
</dbReference>
<reference evidence="2" key="1">
    <citation type="submission" date="2020-08" db="EMBL/GenBank/DDBJ databases">
        <title>Genomic Encyclopedia of Type Strains, Phase III (KMG-III): the genomes of soil and plant-associated and newly described type strains.</title>
        <authorList>
            <person name="Whitman W."/>
        </authorList>
    </citation>
    <scope>NUCLEOTIDE SEQUENCE [LARGE SCALE GENOMIC DNA]</scope>
    <source>
        <strain evidence="2">CECT 8628</strain>
    </source>
</reference>
<proteinExistence type="predicted"/>
<dbReference type="RefSeq" id="WP_096356828.1">
    <property type="nucleotide sequence ID" value="NZ_AP017313.1"/>
</dbReference>
<dbReference type="SUPFAM" id="SSF51735">
    <property type="entry name" value="NAD(P)-binding Rossmann-fold domains"/>
    <property type="match status" value="1"/>
</dbReference>
<organism evidence="2 3">
    <name type="scientific">Mucilaginibacter gotjawali</name>
    <dbReference type="NCBI Taxonomy" id="1550579"/>
    <lineage>
        <taxon>Bacteria</taxon>
        <taxon>Pseudomonadati</taxon>
        <taxon>Bacteroidota</taxon>
        <taxon>Sphingobacteriia</taxon>
        <taxon>Sphingobacteriales</taxon>
        <taxon>Sphingobacteriaceae</taxon>
        <taxon>Mucilaginibacter</taxon>
    </lineage>
</organism>
<evidence type="ECO:0000259" key="1">
    <source>
        <dbReference type="Pfam" id="PF13380"/>
    </source>
</evidence>
<dbReference type="EMBL" id="JACHWX010000002">
    <property type="protein sequence ID" value="MBB3054515.1"/>
    <property type="molecule type" value="Genomic_DNA"/>
</dbReference>
<keyword evidence="3" id="KW-1185">Reference proteome</keyword>
<dbReference type="Pfam" id="PF13380">
    <property type="entry name" value="CoA_binding_2"/>
    <property type="match status" value="1"/>
</dbReference>
<name>A0A839S952_9SPHI</name>
<evidence type="ECO:0000313" key="2">
    <source>
        <dbReference type="EMBL" id="MBB3054515.1"/>
    </source>
</evidence>
<dbReference type="AlphaFoldDB" id="A0A839S952"/>
<evidence type="ECO:0000313" key="3">
    <source>
        <dbReference type="Proteomes" id="UP000539265"/>
    </source>
</evidence>
<feature type="domain" description="CoA-binding" evidence="1">
    <location>
        <begin position="9"/>
        <end position="120"/>
    </location>
</feature>
<dbReference type="Gene3D" id="3.40.50.720">
    <property type="entry name" value="NAD(P)-binding Rossmann-like Domain"/>
    <property type="match status" value="1"/>
</dbReference>
<accession>A0A839S952</accession>
<sequence length="126" mass="13999">MASQKTTNKKTLVLGATPNEARYANLAANRLVRSGHSIVNVGIRKGEVAGVPIERPETIYADIDTITLYVGPQHQENLYDYILKTHPKRIIFNPGTENSELRKLADEQGIETEYACTLVLLSIGQY</sequence>
<dbReference type="InterPro" id="IPR003781">
    <property type="entry name" value="CoA-bd"/>
</dbReference>